<dbReference type="InterPro" id="IPR018060">
    <property type="entry name" value="HTH_AraC"/>
</dbReference>
<dbReference type="PANTHER" id="PTHR46796">
    <property type="entry name" value="HTH-TYPE TRANSCRIPTIONAL ACTIVATOR RHAS-RELATED"/>
    <property type="match status" value="1"/>
</dbReference>
<evidence type="ECO:0000256" key="3">
    <source>
        <dbReference type="ARBA" id="ARBA00023159"/>
    </source>
</evidence>
<dbReference type="PROSITE" id="PS00041">
    <property type="entry name" value="HTH_ARAC_FAMILY_1"/>
    <property type="match status" value="1"/>
</dbReference>
<protein>
    <submittedName>
        <fullName evidence="6">Transcriptional regulator, AraC family</fullName>
    </submittedName>
</protein>
<dbReference type="EMBL" id="NIDE01000001">
    <property type="protein sequence ID" value="OWK46757.1"/>
    <property type="molecule type" value="Genomic_DNA"/>
</dbReference>
<dbReference type="GO" id="GO:0043565">
    <property type="term" value="F:sequence-specific DNA binding"/>
    <property type="evidence" value="ECO:0007669"/>
    <property type="project" value="InterPro"/>
</dbReference>
<reference evidence="7" key="1">
    <citation type="submission" date="2017-06" db="EMBL/GenBank/DDBJ databases">
        <title>Genome analysis of Fimbriiglobus ruber SP5, the first member of the order Planctomycetales with confirmed chitinolytic capability.</title>
        <authorList>
            <person name="Ravin N.V."/>
            <person name="Rakitin A.L."/>
            <person name="Ivanova A.A."/>
            <person name="Beletsky A.V."/>
            <person name="Kulichevskaya I.S."/>
            <person name="Mardanov A.V."/>
            <person name="Dedysh S.N."/>
        </authorList>
    </citation>
    <scope>NUCLEOTIDE SEQUENCE [LARGE SCALE GENOMIC DNA]</scope>
    <source>
        <strain evidence="7">SP5</strain>
    </source>
</reference>
<keyword evidence="2" id="KW-0238">DNA-binding</keyword>
<dbReference type="PANTHER" id="PTHR46796:SF7">
    <property type="entry name" value="ARAC FAMILY TRANSCRIPTIONAL REGULATOR"/>
    <property type="match status" value="1"/>
</dbReference>
<dbReference type="GO" id="GO:0003700">
    <property type="term" value="F:DNA-binding transcription factor activity"/>
    <property type="evidence" value="ECO:0007669"/>
    <property type="project" value="InterPro"/>
</dbReference>
<dbReference type="InterPro" id="IPR009057">
    <property type="entry name" value="Homeodomain-like_sf"/>
</dbReference>
<dbReference type="SMART" id="SM00342">
    <property type="entry name" value="HTH_ARAC"/>
    <property type="match status" value="1"/>
</dbReference>
<gene>
    <name evidence="6" type="ORF">FRUB_00456</name>
</gene>
<keyword evidence="7" id="KW-1185">Reference proteome</keyword>
<dbReference type="SUPFAM" id="SSF51215">
    <property type="entry name" value="Regulatory protein AraC"/>
    <property type="match status" value="1"/>
</dbReference>
<dbReference type="RefSeq" id="WP_202973858.1">
    <property type="nucleotide sequence ID" value="NZ_NIDE01000001.1"/>
</dbReference>
<dbReference type="InterPro" id="IPR037923">
    <property type="entry name" value="HTH-like"/>
</dbReference>
<dbReference type="PROSITE" id="PS01124">
    <property type="entry name" value="HTH_ARAC_FAMILY_2"/>
    <property type="match status" value="1"/>
</dbReference>
<evidence type="ECO:0000313" key="6">
    <source>
        <dbReference type="EMBL" id="OWK46757.1"/>
    </source>
</evidence>
<dbReference type="Pfam" id="PF02311">
    <property type="entry name" value="AraC_binding"/>
    <property type="match status" value="1"/>
</dbReference>
<organism evidence="6 7">
    <name type="scientific">Fimbriiglobus ruber</name>
    <dbReference type="NCBI Taxonomy" id="1908690"/>
    <lineage>
        <taxon>Bacteria</taxon>
        <taxon>Pseudomonadati</taxon>
        <taxon>Planctomycetota</taxon>
        <taxon>Planctomycetia</taxon>
        <taxon>Gemmatales</taxon>
        <taxon>Gemmataceae</taxon>
        <taxon>Fimbriiglobus</taxon>
    </lineage>
</organism>
<proteinExistence type="predicted"/>
<comment type="caution">
    <text evidence="6">The sequence shown here is derived from an EMBL/GenBank/DDBJ whole genome shotgun (WGS) entry which is preliminary data.</text>
</comment>
<dbReference type="InterPro" id="IPR050204">
    <property type="entry name" value="AraC_XylS_family_regulators"/>
</dbReference>
<dbReference type="AlphaFoldDB" id="A0A225EEP9"/>
<evidence type="ECO:0000259" key="5">
    <source>
        <dbReference type="PROSITE" id="PS01124"/>
    </source>
</evidence>
<evidence type="ECO:0000256" key="2">
    <source>
        <dbReference type="ARBA" id="ARBA00023125"/>
    </source>
</evidence>
<accession>A0A225EEP9</accession>
<dbReference type="Pfam" id="PF12833">
    <property type="entry name" value="HTH_18"/>
    <property type="match status" value="1"/>
</dbReference>
<keyword evidence="1" id="KW-0805">Transcription regulation</keyword>
<dbReference type="Proteomes" id="UP000214646">
    <property type="component" value="Unassembled WGS sequence"/>
</dbReference>
<dbReference type="SUPFAM" id="SSF46689">
    <property type="entry name" value="Homeodomain-like"/>
    <property type="match status" value="1"/>
</dbReference>
<dbReference type="Gene3D" id="1.10.10.60">
    <property type="entry name" value="Homeodomain-like"/>
    <property type="match status" value="1"/>
</dbReference>
<evidence type="ECO:0000256" key="1">
    <source>
        <dbReference type="ARBA" id="ARBA00023015"/>
    </source>
</evidence>
<keyword evidence="3" id="KW-0010">Activator</keyword>
<dbReference type="InterPro" id="IPR003313">
    <property type="entry name" value="AraC-bd"/>
</dbReference>
<evidence type="ECO:0000256" key="4">
    <source>
        <dbReference type="ARBA" id="ARBA00023163"/>
    </source>
</evidence>
<feature type="domain" description="HTH araC/xylS-type" evidence="5">
    <location>
        <begin position="173"/>
        <end position="270"/>
    </location>
</feature>
<dbReference type="Gene3D" id="2.60.120.280">
    <property type="entry name" value="Regulatory protein AraC"/>
    <property type="match status" value="1"/>
</dbReference>
<evidence type="ECO:0000313" key="7">
    <source>
        <dbReference type="Proteomes" id="UP000214646"/>
    </source>
</evidence>
<dbReference type="InterPro" id="IPR018062">
    <property type="entry name" value="HTH_AraC-typ_CS"/>
</dbReference>
<name>A0A225EEP9_9BACT</name>
<sequence length="272" mass="30164">MWAVRADDRDPRPWIAGAVVCPALARREIRHTGVGRMKLPFEIVRTKLGGSYFLACFGGEGRVLVDGRWTRCSPGEAFLLPPGTLHAFRGTGREGWDHCWVRYQEAAGHAPLAAAQTPVLAEFDPEPLKSAILGLYHEARGAAHPAAIDHWCDLVHLYVLRFAQPATMDGRVLRLWELVAADLARAWSATDLAAEAHLGEKQLQRLCVRHLGRTPHQHLIWLRMRRAAELLADGAKVGAAAARVGYQNPFVFSSTFKRVIGCSPSEYPARKR</sequence>
<keyword evidence="4" id="KW-0804">Transcription</keyword>